<dbReference type="Proteomes" id="UP000006334">
    <property type="component" value="Unassembled WGS sequence"/>
</dbReference>
<evidence type="ECO:0000256" key="1">
    <source>
        <dbReference type="ARBA" id="ARBA00007100"/>
    </source>
</evidence>
<evidence type="ECO:0000313" key="3">
    <source>
        <dbReference type="EMBL" id="GAC13542.1"/>
    </source>
</evidence>
<gene>
    <name evidence="3" type="ORF">GLIP_0899</name>
</gene>
<evidence type="ECO:0000259" key="2">
    <source>
        <dbReference type="Pfam" id="PF13369"/>
    </source>
</evidence>
<dbReference type="Pfam" id="PF13371">
    <property type="entry name" value="TPR_9"/>
    <property type="match status" value="1"/>
</dbReference>
<dbReference type="EMBL" id="BAEN01000021">
    <property type="protein sequence ID" value="GAC13542.1"/>
    <property type="molecule type" value="Genomic_DNA"/>
</dbReference>
<dbReference type="SUPFAM" id="SSF48452">
    <property type="entry name" value="TPR-like"/>
    <property type="match status" value="1"/>
</dbReference>
<comment type="caution">
    <text evidence="3">The sequence shown here is derived from an EMBL/GenBank/DDBJ whole genome shotgun (WGS) entry which is preliminary data.</text>
</comment>
<feature type="domain" description="Protein SirB1 N-terminal" evidence="2">
    <location>
        <begin position="33"/>
        <end position="185"/>
    </location>
</feature>
<dbReference type="InterPro" id="IPR011990">
    <property type="entry name" value="TPR-like_helical_dom_sf"/>
</dbReference>
<dbReference type="RefSeq" id="WP_008843359.1">
    <property type="nucleotide sequence ID" value="NZ_BAEN01000021.1"/>
</dbReference>
<dbReference type="PANTHER" id="PTHR31350">
    <property type="entry name" value="SI:DKEY-261L7.2"/>
    <property type="match status" value="1"/>
</dbReference>
<name>K6Y5M6_9ALTE</name>
<evidence type="ECO:0000313" key="4">
    <source>
        <dbReference type="Proteomes" id="UP000006334"/>
    </source>
</evidence>
<keyword evidence="4" id="KW-1185">Reference proteome</keyword>
<dbReference type="Gene3D" id="1.25.40.10">
    <property type="entry name" value="Tetratricopeptide repeat domain"/>
    <property type="match status" value="1"/>
</dbReference>
<organism evidence="3 4">
    <name type="scientific">Aliiglaciecola lipolytica E3</name>
    <dbReference type="NCBI Taxonomy" id="1127673"/>
    <lineage>
        <taxon>Bacteria</taxon>
        <taxon>Pseudomonadati</taxon>
        <taxon>Pseudomonadota</taxon>
        <taxon>Gammaproteobacteria</taxon>
        <taxon>Alteromonadales</taxon>
        <taxon>Alteromonadaceae</taxon>
        <taxon>Aliiglaciecola</taxon>
    </lineage>
</organism>
<sequence>MKALHQAISDKNPLLASLLLTRQFKNSVDVLMYVAQIGVLANEVKKHIDPNASENHRFQQLVDSFYTQLAFSGDENDFFNSKYSLVDQVIDYHTGIPVTISIVFAAIAKQLGFNVSGVNFPGHFLIRFQSQDHRLHFIDPLTGKTIKWQELEKLYFSIVGETDEEQMPSETLNMATTEEIIVRLLHNLKASFIREENYHQALNAVDLLIEFCPDDPYERRDRGFLLHQLECPQVAKADYQFFIKHCPQDPSAQLLKLQMRHWDSHVQVVLH</sequence>
<protein>
    <recommendedName>
        <fullName evidence="2">Protein SirB1 N-terminal domain-containing protein</fullName>
    </recommendedName>
</protein>
<reference evidence="3 4" key="1">
    <citation type="journal article" date="2017" name="Antonie Van Leeuwenhoek">
        <title>Rhizobium rhizosphaerae sp. nov., a novel species isolated from rice rhizosphere.</title>
        <authorList>
            <person name="Zhao J.J."/>
            <person name="Zhang J."/>
            <person name="Zhang R.J."/>
            <person name="Zhang C.W."/>
            <person name="Yin H.Q."/>
            <person name="Zhang X.X."/>
        </authorList>
    </citation>
    <scope>NUCLEOTIDE SEQUENCE [LARGE SCALE GENOMIC DNA]</scope>
    <source>
        <strain evidence="3 4">E3</strain>
    </source>
</reference>
<dbReference type="STRING" id="1127673.GLIP_0899"/>
<dbReference type="InterPro" id="IPR032698">
    <property type="entry name" value="SirB1_N"/>
</dbReference>
<dbReference type="AlphaFoldDB" id="K6Y5M6"/>
<comment type="similarity">
    <text evidence="1">Belongs to the UPF0162 family.</text>
</comment>
<dbReference type="OrthoDB" id="232498at2"/>
<proteinExistence type="inferred from homology"/>
<dbReference type="Pfam" id="PF13369">
    <property type="entry name" value="Transglut_core2"/>
    <property type="match status" value="1"/>
</dbReference>
<dbReference type="PANTHER" id="PTHR31350:SF21">
    <property type="entry name" value="F-BOX ONLY PROTEIN 21"/>
    <property type="match status" value="1"/>
</dbReference>
<accession>K6Y5M6</accession>
<dbReference type="eggNOG" id="COG2912">
    <property type="taxonomic scope" value="Bacteria"/>
</dbReference>